<evidence type="ECO:0000256" key="2">
    <source>
        <dbReference type="ARBA" id="ARBA00023315"/>
    </source>
</evidence>
<sequence length="143" mass="16688">MKRDGVDEQAWQCLSRTIDADLSFVFLLYASLYPHNLALSIFPARIHPQIVLETEYDNFAALSLYESLGFIREKRLYRFYLNGKDAFRLVLAVAPSDEDEDSVVGDDDEEMRGRMSMKRHDRLARRAIRVSDYTDEEDEVSER</sequence>
<dbReference type="Gene3D" id="3.40.630.30">
    <property type="match status" value="1"/>
</dbReference>
<reference evidence="4" key="1">
    <citation type="submission" date="2022-07" db="EMBL/GenBank/DDBJ databases">
        <title>Genome Sequence of Agrocybe chaxingu.</title>
        <authorList>
            <person name="Buettner E."/>
        </authorList>
    </citation>
    <scope>NUCLEOTIDE SEQUENCE</scope>
    <source>
        <strain evidence="4">MP-N11</strain>
    </source>
</reference>
<name>A0A9W8JPP5_9AGAR</name>
<evidence type="ECO:0008006" key="6">
    <source>
        <dbReference type="Google" id="ProtNLM"/>
    </source>
</evidence>
<keyword evidence="2" id="KW-0012">Acyltransferase</keyword>
<feature type="region of interest" description="Disordered" evidence="3">
    <location>
        <begin position="97"/>
        <end position="116"/>
    </location>
</feature>
<dbReference type="AlphaFoldDB" id="A0A9W8JPP5"/>
<dbReference type="SUPFAM" id="SSF55729">
    <property type="entry name" value="Acyl-CoA N-acyltransferases (Nat)"/>
    <property type="match status" value="1"/>
</dbReference>
<evidence type="ECO:0000256" key="3">
    <source>
        <dbReference type="SAM" id="MobiDB-lite"/>
    </source>
</evidence>
<protein>
    <recommendedName>
        <fullName evidence="6">N-acetyltransferase domain-containing protein</fullName>
    </recommendedName>
</protein>
<keyword evidence="1" id="KW-0808">Transferase</keyword>
<proteinExistence type="predicted"/>
<dbReference type="PANTHER" id="PTHR45896:SF1">
    <property type="entry name" value="N-ALPHA-ACETYLTRANSFERASE 30"/>
    <property type="match status" value="1"/>
</dbReference>
<organism evidence="4 5">
    <name type="scientific">Agrocybe chaxingu</name>
    <dbReference type="NCBI Taxonomy" id="84603"/>
    <lineage>
        <taxon>Eukaryota</taxon>
        <taxon>Fungi</taxon>
        <taxon>Dikarya</taxon>
        <taxon>Basidiomycota</taxon>
        <taxon>Agaricomycotina</taxon>
        <taxon>Agaricomycetes</taxon>
        <taxon>Agaricomycetidae</taxon>
        <taxon>Agaricales</taxon>
        <taxon>Agaricineae</taxon>
        <taxon>Strophariaceae</taxon>
        <taxon>Agrocybe</taxon>
    </lineage>
</organism>
<dbReference type="Proteomes" id="UP001148786">
    <property type="component" value="Unassembled WGS sequence"/>
</dbReference>
<dbReference type="GO" id="GO:0004596">
    <property type="term" value="F:protein-N-terminal amino-acid acetyltransferase activity"/>
    <property type="evidence" value="ECO:0007669"/>
    <property type="project" value="InterPro"/>
</dbReference>
<evidence type="ECO:0000256" key="1">
    <source>
        <dbReference type="ARBA" id="ARBA00022679"/>
    </source>
</evidence>
<comment type="caution">
    <text evidence="4">The sequence shown here is derived from an EMBL/GenBank/DDBJ whole genome shotgun (WGS) entry which is preliminary data.</text>
</comment>
<dbReference type="OrthoDB" id="249099at2759"/>
<feature type="compositionally biased region" description="Acidic residues" evidence="3">
    <location>
        <begin position="97"/>
        <end position="110"/>
    </location>
</feature>
<accession>A0A9W8JPP5</accession>
<dbReference type="EMBL" id="JANKHO010002427">
    <property type="protein sequence ID" value="KAJ3492569.1"/>
    <property type="molecule type" value="Genomic_DNA"/>
</dbReference>
<keyword evidence="5" id="KW-1185">Reference proteome</keyword>
<evidence type="ECO:0000313" key="5">
    <source>
        <dbReference type="Proteomes" id="UP001148786"/>
    </source>
</evidence>
<evidence type="ECO:0000313" key="4">
    <source>
        <dbReference type="EMBL" id="KAJ3492569.1"/>
    </source>
</evidence>
<dbReference type="InterPro" id="IPR044542">
    <property type="entry name" value="NAA30-like"/>
</dbReference>
<gene>
    <name evidence="4" type="ORF">NLJ89_g11206</name>
</gene>
<dbReference type="PANTHER" id="PTHR45896">
    <property type="entry name" value="N-ALPHA-ACETYLTRANSFERASE 30"/>
    <property type="match status" value="1"/>
</dbReference>
<dbReference type="InterPro" id="IPR016181">
    <property type="entry name" value="Acyl_CoA_acyltransferase"/>
</dbReference>
<dbReference type="GO" id="GO:0031417">
    <property type="term" value="C:NatC complex"/>
    <property type="evidence" value="ECO:0007669"/>
    <property type="project" value="TreeGrafter"/>
</dbReference>